<feature type="transmembrane region" description="Helical" evidence="6">
    <location>
        <begin position="143"/>
        <end position="166"/>
    </location>
</feature>
<proteinExistence type="predicted"/>
<evidence type="ECO:0000256" key="3">
    <source>
        <dbReference type="ARBA" id="ARBA00022692"/>
    </source>
</evidence>
<feature type="transmembrane region" description="Helical" evidence="6">
    <location>
        <begin position="76"/>
        <end position="95"/>
    </location>
</feature>
<dbReference type="RefSeq" id="WP_323578617.1">
    <property type="nucleotide sequence ID" value="NZ_JAYGJQ010000003.1"/>
</dbReference>
<evidence type="ECO:0000256" key="4">
    <source>
        <dbReference type="ARBA" id="ARBA00022989"/>
    </source>
</evidence>
<feature type="transmembrane region" description="Helical" evidence="6">
    <location>
        <begin position="107"/>
        <end position="131"/>
    </location>
</feature>
<feature type="transmembrane region" description="Helical" evidence="6">
    <location>
        <begin position="6"/>
        <end position="32"/>
    </location>
</feature>
<dbReference type="Proteomes" id="UP001302274">
    <property type="component" value="Unassembled WGS sequence"/>
</dbReference>
<gene>
    <name evidence="7" type="ORF">SHI21_18760</name>
</gene>
<evidence type="ECO:0000313" key="7">
    <source>
        <dbReference type="EMBL" id="MEA9358284.1"/>
    </source>
</evidence>
<keyword evidence="2" id="KW-1003">Cell membrane</keyword>
<organism evidence="7 8">
    <name type="scientific">Bacteriovorax antarcticus</name>
    <dbReference type="NCBI Taxonomy" id="3088717"/>
    <lineage>
        <taxon>Bacteria</taxon>
        <taxon>Pseudomonadati</taxon>
        <taxon>Bdellovibrionota</taxon>
        <taxon>Bacteriovoracia</taxon>
        <taxon>Bacteriovoracales</taxon>
        <taxon>Bacteriovoracaceae</taxon>
        <taxon>Bacteriovorax</taxon>
    </lineage>
</organism>
<protein>
    <submittedName>
        <fullName evidence="7">LysE family transporter</fullName>
    </submittedName>
</protein>
<evidence type="ECO:0000256" key="6">
    <source>
        <dbReference type="SAM" id="Phobius"/>
    </source>
</evidence>
<evidence type="ECO:0000256" key="5">
    <source>
        <dbReference type="ARBA" id="ARBA00023136"/>
    </source>
</evidence>
<keyword evidence="3 6" id="KW-0812">Transmembrane</keyword>
<keyword evidence="8" id="KW-1185">Reference proteome</keyword>
<dbReference type="InterPro" id="IPR001123">
    <property type="entry name" value="LeuE-type"/>
</dbReference>
<keyword evidence="4 6" id="KW-1133">Transmembrane helix</keyword>
<reference evidence="7 8" key="1">
    <citation type="submission" date="2023-11" db="EMBL/GenBank/DDBJ databases">
        <title>A Novel Polar Bacteriovorax (B. antarcticus) Isolated from the Biocrust in Antarctica.</title>
        <authorList>
            <person name="Mun W."/>
            <person name="Choi S.Y."/>
            <person name="Mitchell R.J."/>
        </authorList>
    </citation>
    <scope>NUCLEOTIDE SEQUENCE [LARGE SCALE GENOMIC DNA]</scope>
    <source>
        <strain evidence="7 8">PP10</strain>
    </source>
</reference>
<accession>A0ABU5VYY0</accession>
<feature type="transmembrane region" description="Helical" evidence="6">
    <location>
        <begin position="178"/>
        <end position="198"/>
    </location>
</feature>
<dbReference type="Pfam" id="PF01810">
    <property type="entry name" value="LysE"/>
    <property type="match status" value="1"/>
</dbReference>
<comment type="subcellular location">
    <subcellularLocation>
        <location evidence="1">Cell membrane</location>
        <topology evidence="1">Multi-pass membrane protein</topology>
    </subcellularLocation>
</comment>
<sequence length="200" mass="21577">MITPIIFLWAYLLGVASTLPLGPSGMCIVSAFALKGSRKGHTALLGLLSAELLYMGLALVLRWIGVLALSHSVEVFFTLIFSLFLIIFGLTTFKNSKKEDIEFPSKFLNVFAISAMNPTILIFYLGLIITIEKSFGPNLSSGLLIGLGSVFLMGAMSTLIGLGEIARRKGDFIKNNMVKIKVVLGPLFIILGIGSAIYSL</sequence>
<keyword evidence="5 6" id="KW-0472">Membrane</keyword>
<feature type="transmembrane region" description="Helical" evidence="6">
    <location>
        <begin position="44"/>
        <end position="64"/>
    </location>
</feature>
<name>A0ABU5VYY0_9BACT</name>
<comment type="caution">
    <text evidence="7">The sequence shown here is derived from an EMBL/GenBank/DDBJ whole genome shotgun (WGS) entry which is preliminary data.</text>
</comment>
<evidence type="ECO:0000256" key="1">
    <source>
        <dbReference type="ARBA" id="ARBA00004651"/>
    </source>
</evidence>
<evidence type="ECO:0000313" key="8">
    <source>
        <dbReference type="Proteomes" id="UP001302274"/>
    </source>
</evidence>
<evidence type="ECO:0000256" key="2">
    <source>
        <dbReference type="ARBA" id="ARBA00022475"/>
    </source>
</evidence>
<dbReference type="EMBL" id="JAYGJQ010000003">
    <property type="protein sequence ID" value="MEA9358284.1"/>
    <property type="molecule type" value="Genomic_DNA"/>
</dbReference>